<dbReference type="SUPFAM" id="SSF48452">
    <property type="entry name" value="TPR-like"/>
    <property type="match status" value="1"/>
</dbReference>
<dbReference type="Gene3D" id="1.25.40.10">
    <property type="entry name" value="Tetratricopeptide repeat domain"/>
    <property type="match status" value="1"/>
</dbReference>
<gene>
    <name evidence="2" type="ORF">LCGC14_0647540</name>
</gene>
<feature type="compositionally biased region" description="Basic residues" evidence="1">
    <location>
        <begin position="255"/>
        <end position="273"/>
    </location>
</feature>
<accession>A0A0F9RGY2</accession>
<dbReference type="Pfam" id="PF13424">
    <property type="entry name" value="TPR_12"/>
    <property type="match status" value="1"/>
</dbReference>
<comment type="caution">
    <text evidence="2">The sequence shown here is derived from an EMBL/GenBank/DDBJ whole genome shotgun (WGS) entry which is preliminary data.</text>
</comment>
<name>A0A0F9RGY2_9ZZZZ</name>
<dbReference type="PANTHER" id="PTHR12558">
    <property type="entry name" value="CELL DIVISION CYCLE 16,23,27"/>
    <property type="match status" value="1"/>
</dbReference>
<dbReference type="SMART" id="SM00028">
    <property type="entry name" value="TPR"/>
    <property type="match status" value="3"/>
</dbReference>
<dbReference type="InterPro" id="IPR011990">
    <property type="entry name" value="TPR-like_helical_dom_sf"/>
</dbReference>
<dbReference type="PANTHER" id="PTHR12558:SF13">
    <property type="entry name" value="CELL DIVISION CYCLE PROTEIN 27 HOMOLOG"/>
    <property type="match status" value="1"/>
</dbReference>
<evidence type="ECO:0000256" key="1">
    <source>
        <dbReference type="SAM" id="MobiDB-lite"/>
    </source>
</evidence>
<dbReference type="InterPro" id="IPR019734">
    <property type="entry name" value="TPR_rpt"/>
</dbReference>
<organism evidence="2">
    <name type="scientific">marine sediment metagenome</name>
    <dbReference type="NCBI Taxonomy" id="412755"/>
    <lineage>
        <taxon>unclassified sequences</taxon>
        <taxon>metagenomes</taxon>
        <taxon>ecological metagenomes</taxon>
    </lineage>
</organism>
<evidence type="ECO:0000313" key="2">
    <source>
        <dbReference type="EMBL" id="KKN48982.1"/>
    </source>
</evidence>
<dbReference type="PROSITE" id="PS50005">
    <property type="entry name" value="TPR"/>
    <property type="match status" value="1"/>
</dbReference>
<protein>
    <submittedName>
        <fullName evidence="2">Uncharacterized protein</fullName>
    </submittedName>
</protein>
<proteinExistence type="predicted"/>
<sequence>MNALVSGTLELAALMDESSCQLLSDNADDQARDVPVHEVWRLFRNIGDVVVLTDVERPDVRATLARESDVAQAVRLVLNSLDRGLPVGVRQMNIEALAAFLGEGETCGRVRGVFFCQPLADGADVEGAIEYCRELNCGECLAFFGDMLSYQDIIKIAWQAWLEVPDDLFGDAEERQRFLATMIRGKRFWHACRECKSSPSVGKVLLAYRLEPSPEERSLHRPDVITHWVGLLQPRHKDRLSAEGEAPAVIDEPRSKRKKERDAKHAHRLQSRRRGIHSDYEAATARVERIQKLVRAGKLAPAEKYITDLVQDQLGQGVPEMACKSLCSAAATAVEICAFDIAIRWYRQAKEVCPEDVVAKSGLAETFRAMGRFDEALTACQEACKHHPEDVVAKNALAETFRSMGRFDEALTAYQDACKHHPEDVVAKTGLAETFRSMGRFEEAL</sequence>
<dbReference type="AlphaFoldDB" id="A0A0F9RGY2"/>
<reference evidence="2" key="1">
    <citation type="journal article" date="2015" name="Nature">
        <title>Complex archaea that bridge the gap between prokaryotes and eukaryotes.</title>
        <authorList>
            <person name="Spang A."/>
            <person name="Saw J.H."/>
            <person name="Jorgensen S.L."/>
            <person name="Zaremba-Niedzwiedzka K."/>
            <person name="Martijn J."/>
            <person name="Lind A.E."/>
            <person name="van Eijk R."/>
            <person name="Schleper C."/>
            <person name="Guy L."/>
            <person name="Ettema T.J."/>
        </authorList>
    </citation>
    <scope>NUCLEOTIDE SEQUENCE</scope>
</reference>
<dbReference type="EMBL" id="LAZR01001193">
    <property type="protein sequence ID" value="KKN48982.1"/>
    <property type="molecule type" value="Genomic_DNA"/>
</dbReference>
<feature type="non-terminal residue" evidence="2">
    <location>
        <position position="445"/>
    </location>
</feature>
<feature type="region of interest" description="Disordered" evidence="1">
    <location>
        <begin position="239"/>
        <end position="273"/>
    </location>
</feature>